<dbReference type="EMBL" id="JACIIV010000006">
    <property type="protein sequence ID" value="MBB6226856.1"/>
    <property type="molecule type" value="Genomic_DNA"/>
</dbReference>
<protein>
    <submittedName>
        <fullName evidence="1">Putative RNA-binding Zn-ribbon protein involved in translation (DUF1610 family)</fullName>
    </submittedName>
</protein>
<accession>A0A841L3J4</accession>
<name>A0A841L3J4_9SPHN</name>
<dbReference type="AlphaFoldDB" id="A0A841L3J4"/>
<comment type="caution">
    <text evidence="1">The sequence shown here is derived from an EMBL/GenBank/DDBJ whole genome shotgun (WGS) entry which is preliminary data.</text>
</comment>
<proteinExistence type="predicted"/>
<organism evidence="1 2">
    <name type="scientific">Polymorphobacter multimanifer</name>
    <dbReference type="NCBI Taxonomy" id="1070431"/>
    <lineage>
        <taxon>Bacteria</taxon>
        <taxon>Pseudomonadati</taxon>
        <taxon>Pseudomonadota</taxon>
        <taxon>Alphaproteobacteria</taxon>
        <taxon>Sphingomonadales</taxon>
        <taxon>Sphingosinicellaceae</taxon>
        <taxon>Polymorphobacter</taxon>
    </lineage>
</organism>
<evidence type="ECO:0000313" key="2">
    <source>
        <dbReference type="Proteomes" id="UP000538147"/>
    </source>
</evidence>
<sequence>MSKAMAKHDRMELRKALGNRVIQLPYVRPYLAGPDYLIAHACFACQKSWKRTGSTEHGCPECGKPLALMGRTFRTPKKRENEQWEKLRKLWEAGFRFWSYRSFPEAEAYPDDLREVDAWIARNPKHPMRLKP</sequence>
<keyword evidence="2" id="KW-1185">Reference proteome</keyword>
<dbReference type="Proteomes" id="UP000538147">
    <property type="component" value="Unassembled WGS sequence"/>
</dbReference>
<reference evidence="1 2" key="1">
    <citation type="submission" date="2020-08" db="EMBL/GenBank/DDBJ databases">
        <title>Genomic Encyclopedia of Type Strains, Phase IV (KMG-IV): sequencing the most valuable type-strain genomes for metagenomic binning, comparative biology and taxonomic classification.</title>
        <authorList>
            <person name="Goeker M."/>
        </authorList>
    </citation>
    <scope>NUCLEOTIDE SEQUENCE [LARGE SCALE GENOMIC DNA]</scope>
    <source>
        <strain evidence="1 2">DSM 102189</strain>
    </source>
</reference>
<dbReference type="RefSeq" id="WP_184196356.1">
    <property type="nucleotide sequence ID" value="NZ_BMOX01000001.1"/>
</dbReference>
<evidence type="ECO:0000313" key="1">
    <source>
        <dbReference type="EMBL" id="MBB6226856.1"/>
    </source>
</evidence>
<gene>
    <name evidence="1" type="ORF">FHS79_001018</name>
</gene>